<accession>A0A9D5JUP1</accession>
<evidence type="ECO:0000256" key="6">
    <source>
        <dbReference type="ARBA" id="ARBA00023014"/>
    </source>
</evidence>
<proteinExistence type="predicted"/>
<dbReference type="SFLD" id="SFLDS00029">
    <property type="entry name" value="Radical_SAM"/>
    <property type="match status" value="1"/>
</dbReference>
<name>A0A9D5JUP1_9BACT</name>
<comment type="caution">
    <text evidence="7">The sequence shown here is derived from an EMBL/GenBank/DDBJ whole genome shotgun (WGS) entry which is preliminary data.</text>
</comment>
<dbReference type="GO" id="GO:0004748">
    <property type="term" value="F:ribonucleoside-diphosphate reductase activity, thioredoxin disulfide as acceptor"/>
    <property type="evidence" value="ECO:0007669"/>
    <property type="project" value="TreeGrafter"/>
</dbReference>
<keyword evidence="6" id="KW-0411">Iron-sulfur</keyword>
<dbReference type="GO" id="GO:0051539">
    <property type="term" value="F:4 iron, 4 sulfur cluster binding"/>
    <property type="evidence" value="ECO:0007669"/>
    <property type="project" value="UniProtKB-KW"/>
</dbReference>
<dbReference type="InterPro" id="IPR007197">
    <property type="entry name" value="rSAM"/>
</dbReference>
<keyword evidence="2" id="KW-0004">4Fe-4S</keyword>
<dbReference type="SFLD" id="SFLDG01063">
    <property type="entry name" value="activating_enzymes__group_1"/>
    <property type="match status" value="1"/>
</dbReference>
<dbReference type="Gene3D" id="3.20.20.70">
    <property type="entry name" value="Aldolase class I"/>
    <property type="match status" value="1"/>
</dbReference>
<protein>
    <submittedName>
        <fullName evidence="7">4Fe-4S cluster-binding domain-containing protein</fullName>
    </submittedName>
</protein>
<evidence type="ECO:0000256" key="4">
    <source>
        <dbReference type="ARBA" id="ARBA00022723"/>
    </source>
</evidence>
<evidence type="ECO:0000256" key="5">
    <source>
        <dbReference type="ARBA" id="ARBA00023004"/>
    </source>
</evidence>
<keyword evidence="3" id="KW-0949">S-adenosyl-L-methionine</keyword>
<dbReference type="GO" id="GO:0043365">
    <property type="term" value="F:[formate-C-acetyltransferase]-activating enzyme activity"/>
    <property type="evidence" value="ECO:0007669"/>
    <property type="project" value="InterPro"/>
</dbReference>
<gene>
    <name evidence="7" type="ORF">GF339_07765</name>
</gene>
<dbReference type="Pfam" id="PF13353">
    <property type="entry name" value="Fer4_12"/>
    <property type="match status" value="1"/>
</dbReference>
<reference evidence="7" key="1">
    <citation type="submission" date="2019-11" db="EMBL/GenBank/DDBJ databases">
        <title>Microbial mats filling the niche in hypersaline microbial mats.</title>
        <authorList>
            <person name="Wong H.L."/>
            <person name="Macleod F.I."/>
            <person name="White R.A. III"/>
            <person name="Burns B.P."/>
        </authorList>
    </citation>
    <scope>NUCLEOTIDE SEQUENCE</scope>
    <source>
        <strain evidence="7">Rbin_158</strain>
    </source>
</reference>
<sequence length="208" mass="22172">MTTAAPGYIVKQRLNLHYLLERSTENGPGTRAVIWVQGCTLRCPGCFNPDTHDLGVRTLVAVDDLARRLTAIAGIEGITISGGEPFLQAAPLAALGELVQQAGLGIVVFTGFTYAHLVQADAPAWNALLTVTDLLIAGPFRQALASPRLTLRGSANQTLHYLSDRYAALQVQYEQSPGGVEILIDPTGDITLTGFPHRLDLSPSSSPD</sequence>
<evidence type="ECO:0000256" key="3">
    <source>
        <dbReference type="ARBA" id="ARBA00022691"/>
    </source>
</evidence>
<evidence type="ECO:0000256" key="1">
    <source>
        <dbReference type="ARBA" id="ARBA00001966"/>
    </source>
</evidence>
<dbReference type="SFLD" id="SFLDF00299">
    <property type="entry name" value="anaerobic_ribonucleoside-triph"/>
    <property type="match status" value="1"/>
</dbReference>
<dbReference type="Proteomes" id="UP000649604">
    <property type="component" value="Unassembled WGS sequence"/>
</dbReference>
<evidence type="ECO:0000313" key="7">
    <source>
        <dbReference type="EMBL" id="MBD3324468.1"/>
    </source>
</evidence>
<organism evidence="7 8">
    <name type="scientific">candidate division KSB3 bacterium</name>
    <dbReference type="NCBI Taxonomy" id="2044937"/>
    <lineage>
        <taxon>Bacteria</taxon>
        <taxon>candidate division KSB3</taxon>
    </lineage>
</organism>
<dbReference type="SUPFAM" id="SSF102114">
    <property type="entry name" value="Radical SAM enzymes"/>
    <property type="match status" value="1"/>
</dbReference>
<dbReference type="PANTHER" id="PTHR30352:SF2">
    <property type="entry name" value="ANAEROBIC RIBONUCLEOSIDE-TRIPHOSPHATE REDUCTASE-ACTIVATING PROTEIN"/>
    <property type="match status" value="1"/>
</dbReference>
<dbReference type="AlphaFoldDB" id="A0A9D5JUP1"/>
<keyword evidence="5" id="KW-0408">Iron</keyword>
<dbReference type="SFLD" id="SFLDG01066">
    <property type="entry name" value="organic_radical-activating_enz"/>
    <property type="match status" value="1"/>
</dbReference>
<dbReference type="InterPro" id="IPR034457">
    <property type="entry name" value="Organic_radical-activating"/>
</dbReference>
<dbReference type="EMBL" id="WJJP01000240">
    <property type="protein sequence ID" value="MBD3324468.1"/>
    <property type="molecule type" value="Genomic_DNA"/>
</dbReference>
<dbReference type="CDD" id="cd01335">
    <property type="entry name" value="Radical_SAM"/>
    <property type="match status" value="1"/>
</dbReference>
<dbReference type="InterPro" id="IPR058240">
    <property type="entry name" value="rSAM_sf"/>
</dbReference>
<dbReference type="PANTHER" id="PTHR30352">
    <property type="entry name" value="PYRUVATE FORMATE-LYASE-ACTIVATING ENZYME"/>
    <property type="match status" value="1"/>
</dbReference>
<comment type="cofactor">
    <cofactor evidence="1">
        <name>[4Fe-4S] cluster</name>
        <dbReference type="ChEBI" id="CHEBI:49883"/>
    </cofactor>
</comment>
<dbReference type="InterPro" id="IPR012837">
    <property type="entry name" value="NrdG"/>
</dbReference>
<dbReference type="InterPro" id="IPR013785">
    <property type="entry name" value="Aldolase_TIM"/>
</dbReference>
<keyword evidence="4" id="KW-0479">Metal-binding</keyword>
<dbReference type="GO" id="GO:0046872">
    <property type="term" value="F:metal ion binding"/>
    <property type="evidence" value="ECO:0007669"/>
    <property type="project" value="UniProtKB-KW"/>
</dbReference>
<evidence type="ECO:0000313" key="8">
    <source>
        <dbReference type="Proteomes" id="UP000649604"/>
    </source>
</evidence>
<evidence type="ECO:0000256" key="2">
    <source>
        <dbReference type="ARBA" id="ARBA00022485"/>
    </source>
</evidence>